<name>A0A8H7U9D7_MORIS</name>
<dbReference type="InterPro" id="IPR041698">
    <property type="entry name" value="Methyltransf_25"/>
</dbReference>
<dbReference type="Gene3D" id="3.40.50.150">
    <property type="entry name" value="Vaccinia Virus protein VP39"/>
    <property type="match status" value="1"/>
</dbReference>
<accession>A0A8H7U9D7</accession>
<organism evidence="2 3">
    <name type="scientific">Mortierella isabellina</name>
    <name type="common">Filamentous fungus</name>
    <name type="synonym">Umbelopsis isabellina</name>
    <dbReference type="NCBI Taxonomy" id="91625"/>
    <lineage>
        <taxon>Eukaryota</taxon>
        <taxon>Fungi</taxon>
        <taxon>Fungi incertae sedis</taxon>
        <taxon>Mucoromycota</taxon>
        <taxon>Mucoromycotina</taxon>
        <taxon>Umbelopsidomycetes</taxon>
        <taxon>Umbelopsidales</taxon>
        <taxon>Umbelopsidaceae</taxon>
        <taxon>Umbelopsis</taxon>
    </lineage>
</organism>
<dbReference type="PANTHER" id="PTHR43591">
    <property type="entry name" value="METHYLTRANSFERASE"/>
    <property type="match status" value="1"/>
</dbReference>
<feature type="domain" description="Methyltransferase" evidence="1">
    <location>
        <begin position="43"/>
        <end position="141"/>
    </location>
</feature>
<dbReference type="PANTHER" id="PTHR43591:SF24">
    <property type="entry name" value="2-METHOXY-6-POLYPRENYL-1,4-BENZOQUINOL METHYLASE, MITOCHONDRIAL"/>
    <property type="match status" value="1"/>
</dbReference>
<dbReference type="InterPro" id="IPR029063">
    <property type="entry name" value="SAM-dependent_MTases_sf"/>
</dbReference>
<evidence type="ECO:0000259" key="1">
    <source>
        <dbReference type="Pfam" id="PF13649"/>
    </source>
</evidence>
<proteinExistence type="predicted"/>
<dbReference type="OrthoDB" id="2013972at2759"/>
<dbReference type="AlphaFoldDB" id="A0A8H7U9D7"/>
<keyword evidence="3" id="KW-1185">Reference proteome</keyword>
<sequence>MNDPDNWSDNMDDYLTFAHNGTLVFAKGALDFSGVEAKNGNKILDVACGTGSMVQAIIEKFGPQCDAQVLATDFAKGMVDAVEKRAKADGWINVKGQVQNAMDMTLPDSSFDAVFCVFCVMLIPDPAKALSEMLRVAVPGGTVTCVTWNAQGLLPMMQKAASLTKNLPAPVPFAFKGWADLDFNKEQLQAAGFREVRGVHVPGLLPLARKDIPEFVDSLPRNPGMKAGMFSSFTEEEINTFKGHMRNVILESFGDKEHYGFEAVANVVCGTK</sequence>
<gene>
    <name evidence="2" type="ORF">INT43_008349</name>
</gene>
<dbReference type="Pfam" id="PF13649">
    <property type="entry name" value="Methyltransf_25"/>
    <property type="match status" value="1"/>
</dbReference>
<dbReference type="Proteomes" id="UP000654370">
    <property type="component" value="Unassembled WGS sequence"/>
</dbReference>
<dbReference type="GO" id="GO:0008168">
    <property type="term" value="F:methyltransferase activity"/>
    <property type="evidence" value="ECO:0007669"/>
    <property type="project" value="TreeGrafter"/>
</dbReference>
<dbReference type="CDD" id="cd02440">
    <property type="entry name" value="AdoMet_MTases"/>
    <property type="match status" value="1"/>
</dbReference>
<reference evidence="2" key="1">
    <citation type="submission" date="2020-12" db="EMBL/GenBank/DDBJ databases">
        <title>Metabolic potential, ecology and presence of endohyphal bacteria is reflected in genomic diversity of Mucoromycotina.</title>
        <authorList>
            <person name="Muszewska A."/>
            <person name="Okrasinska A."/>
            <person name="Steczkiewicz K."/>
            <person name="Drgas O."/>
            <person name="Orlowska M."/>
            <person name="Perlinska-Lenart U."/>
            <person name="Aleksandrzak-Piekarczyk T."/>
            <person name="Szatraj K."/>
            <person name="Zielenkiewicz U."/>
            <person name="Pilsyk S."/>
            <person name="Malc E."/>
            <person name="Mieczkowski P."/>
            <person name="Kruszewska J.S."/>
            <person name="Biernat P."/>
            <person name="Pawlowska J."/>
        </authorList>
    </citation>
    <scope>NUCLEOTIDE SEQUENCE</scope>
    <source>
        <strain evidence="2">WA0000067209</strain>
    </source>
</reference>
<dbReference type="EMBL" id="JAEPQZ010000020">
    <property type="protein sequence ID" value="KAG2171623.1"/>
    <property type="molecule type" value="Genomic_DNA"/>
</dbReference>
<protein>
    <recommendedName>
        <fullName evidence="1">Methyltransferase domain-containing protein</fullName>
    </recommendedName>
</protein>
<evidence type="ECO:0000313" key="2">
    <source>
        <dbReference type="EMBL" id="KAG2171623.1"/>
    </source>
</evidence>
<comment type="caution">
    <text evidence="2">The sequence shown here is derived from an EMBL/GenBank/DDBJ whole genome shotgun (WGS) entry which is preliminary data.</text>
</comment>
<dbReference type="SUPFAM" id="SSF53335">
    <property type="entry name" value="S-adenosyl-L-methionine-dependent methyltransferases"/>
    <property type="match status" value="1"/>
</dbReference>
<evidence type="ECO:0000313" key="3">
    <source>
        <dbReference type="Proteomes" id="UP000654370"/>
    </source>
</evidence>